<dbReference type="AlphaFoldDB" id="A0A8J4QP17"/>
<dbReference type="Pfam" id="PF25598">
    <property type="entry name" value="ARM_PUB"/>
    <property type="match status" value="1"/>
</dbReference>
<dbReference type="SUPFAM" id="SSF48371">
    <property type="entry name" value="ARM repeat"/>
    <property type="match status" value="1"/>
</dbReference>
<comment type="pathway">
    <text evidence="2 5">Protein modification; protein ubiquitination.</text>
</comment>
<dbReference type="Gene3D" id="1.25.10.10">
    <property type="entry name" value="Leucine-rich Repeat Variant"/>
    <property type="match status" value="1"/>
</dbReference>
<sequence length="414" mass="45719">MGREELHITVPSLFKCPISMEVMKSPVSLCTGVTYDRSSIQHWLESGHDTCPATMQVLPSKIFVPNLTLHRLIHLWLHHSTTTAAAATASLISSHQLRVFIENITANVDRRDCLEKIVEFASARDENRRFLGDFDGFVEAIVGVLCKSAEMEVVELVVRVLDLITSQNGVKERVYSSIFRSNHQKWFASICLLLRNGSVNSKIESARVLEYLAALDVTESKRRIAEEEEILTVLLRLLASENDFNLCDAVLSCLTAVSVTRSVKPRLVRFRLIPILSEKLLNPNTKLSTAGKCVKLLSRVSTCPEGRSAISEAPKCVAAVVERLMKAGTEDAVAMLWGLCCVHGDKKVKDVVVKSNGVTKILLVMQSECEGHVRRMCGELVKTLRVGCKVGGSGSGSDGALRRYETKTTHIMPC</sequence>
<dbReference type="Gene3D" id="3.30.40.10">
    <property type="entry name" value="Zinc/RING finger domain, C3HC4 (zinc finger)"/>
    <property type="match status" value="1"/>
</dbReference>
<dbReference type="InterPro" id="IPR016024">
    <property type="entry name" value="ARM-type_fold"/>
</dbReference>
<dbReference type="InterPro" id="IPR003613">
    <property type="entry name" value="Ubox_domain"/>
</dbReference>
<dbReference type="SMART" id="SM00504">
    <property type="entry name" value="Ubox"/>
    <property type="match status" value="1"/>
</dbReference>
<reference evidence="7" key="1">
    <citation type="submission" date="2020-03" db="EMBL/GenBank/DDBJ databases">
        <title>Castanea mollissima Vanexum genome sequencing.</title>
        <authorList>
            <person name="Staton M."/>
        </authorList>
    </citation>
    <scope>NUCLEOTIDE SEQUENCE</scope>
    <source>
        <tissue evidence="7">Leaf</tissue>
    </source>
</reference>
<evidence type="ECO:0000256" key="3">
    <source>
        <dbReference type="ARBA" id="ARBA00022679"/>
    </source>
</evidence>
<comment type="catalytic activity">
    <reaction evidence="1 5">
        <text>S-ubiquitinyl-[E2 ubiquitin-conjugating enzyme]-L-cysteine + [acceptor protein]-L-lysine = [E2 ubiquitin-conjugating enzyme]-L-cysteine + N(6)-ubiquitinyl-[acceptor protein]-L-lysine.</text>
        <dbReference type="EC" id="2.3.2.27"/>
    </reaction>
</comment>
<name>A0A8J4QP17_9ROSI</name>
<dbReference type="GO" id="GO:0061630">
    <property type="term" value="F:ubiquitin protein ligase activity"/>
    <property type="evidence" value="ECO:0007669"/>
    <property type="project" value="UniProtKB-UniRule"/>
</dbReference>
<dbReference type="GO" id="GO:0016567">
    <property type="term" value="P:protein ubiquitination"/>
    <property type="evidence" value="ECO:0007669"/>
    <property type="project" value="UniProtKB-UniRule"/>
</dbReference>
<dbReference type="SUPFAM" id="SSF57850">
    <property type="entry name" value="RING/U-box"/>
    <property type="match status" value="1"/>
</dbReference>
<organism evidence="7 8">
    <name type="scientific">Castanea mollissima</name>
    <name type="common">Chinese chestnut</name>
    <dbReference type="NCBI Taxonomy" id="60419"/>
    <lineage>
        <taxon>Eukaryota</taxon>
        <taxon>Viridiplantae</taxon>
        <taxon>Streptophyta</taxon>
        <taxon>Embryophyta</taxon>
        <taxon>Tracheophyta</taxon>
        <taxon>Spermatophyta</taxon>
        <taxon>Magnoliopsida</taxon>
        <taxon>eudicotyledons</taxon>
        <taxon>Gunneridae</taxon>
        <taxon>Pentapetalae</taxon>
        <taxon>rosids</taxon>
        <taxon>fabids</taxon>
        <taxon>Fagales</taxon>
        <taxon>Fagaceae</taxon>
        <taxon>Castanea</taxon>
    </lineage>
</organism>
<evidence type="ECO:0000256" key="1">
    <source>
        <dbReference type="ARBA" id="ARBA00000900"/>
    </source>
</evidence>
<keyword evidence="4 5" id="KW-0833">Ubl conjugation pathway</keyword>
<dbReference type="UniPathway" id="UPA00143"/>
<dbReference type="PROSITE" id="PS51698">
    <property type="entry name" value="U_BOX"/>
    <property type="match status" value="1"/>
</dbReference>
<dbReference type="InterPro" id="IPR045185">
    <property type="entry name" value="PUB22/23/24-like"/>
</dbReference>
<comment type="function">
    <text evidence="5">Functions as an E3 ubiquitin ligase.</text>
</comment>
<dbReference type="EC" id="2.3.2.27" evidence="5"/>
<keyword evidence="3 5" id="KW-0808">Transferase</keyword>
<dbReference type="Proteomes" id="UP000737018">
    <property type="component" value="Unassembled WGS sequence"/>
</dbReference>
<dbReference type="InterPro" id="IPR058678">
    <property type="entry name" value="ARM_PUB"/>
</dbReference>
<dbReference type="InterPro" id="IPR013083">
    <property type="entry name" value="Znf_RING/FYVE/PHD"/>
</dbReference>
<dbReference type="PANTHER" id="PTHR22849">
    <property type="entry name" value="WDSAM1 PROTEIN"/>
    <property type="match status" value="1"/>
</dbReference>
<feature type="domain" description="U-box" evidence="6">
    <location>
        <begin position="9"/>
        <end position="83"/>
    </location>
</feature>
<proteinExistence type="predicted"/>
<dbReference type="Pfam" id="PF04564">
    <property type="entry name" value="U-box"/>
    <property type="match status" value="1"/>
</dbReference>
<evidence type="ECO:0000313" key="8">
    <source>
        <dbReference type="Proteomes" id="UP000737018"/>
    </source>
</evidence>
<comment type="caution">
    <text evidence="7">The sequence shown here is derived from an EMBL/GenBank/DDBJ whole genome shotgun (WGS) entry which is preliminary data.</text>
</comment>
<keyword evidence="8" id="KW-1185">Reference proteome</keyword>
<dbReference type="InterPro" id="IPR045210">
    <property type="entry name" value="RING-Ubox_PUB"/>
</dbReference>
<evidence type="ECO:0000256" key="4">
    <source>
        <dbReference type="ARBA" id="ARBA00022786"/>
    </source>
</evidence>
<evidence type="ECO:0000313" key="7">
    <source>
        <dbReference type="EMBL" id="KAF3953120.1"/>
    </source>
</evidence>
<dbReference type="InterPro" id="IPR011989">
    <property type="entry name" value="ARM-like"/>
</dbReference>
<dbReference type="EMBL" id="JRKL02004215">
    <property type="protein sequence ID" value="KAF3953120.1"/>
    <property type="molecule type" value="Genomic_DNA"/>
</dbReference>
<dbReference type="OrthoDB" id="10064100at2759"/>
<accession>A0A8J4QP17</accession>
<evidence type="ECO:0000259" key="6">
    <source>
        <dbReference type="PROSITE" id="PS51698"/>
    </source>
</evidence>
<dbReference type="PANTHER" id="PTHR22849:SF163">
    <property type="entry name" value="U-BOX DOMAIN-CONTAINING PROTEIN"/>
    <property type="match status" value="1"/>
</dbReference>
<evidence type="ECO:0000256" key="5">
    <source>
        <dbReference type="RuleBase" id="RU369093"/>
    </source>
</evidence>
<dbReference type="CDD" id="cd16664">
    <property type="entry name" value="RING-Ubox_PUB"/>
    <property type="match status" value="1"/>
</dbReference>
<gene>
    <name evidence="7" type="ORF">CMV_021404</name>
</gene>
<evidence type="ECO:0000256" key="2">
    <source>
        <dbReference type="ARBA" id="ARBA00004906"/>
    </source>
</evidence>
<protein>
    <recommendedName>
        <fullName evidence="5 6">U-box domain-containing protein</fullName>
        <ecNumber evidence="5">2.3.2.27</ecNumber>
    </recommendedName>
    <alternativeName>
        <fullName evidence="5">RING-type E3 ubiquitin transferase PUB</fullName>
    </alternativeName>
</protein>